<dbReference type="SUPFAM" id="SSF54001">
    <property type="entry name" value="Cysteine proteinases"/>
    <property type="match status" value="1"/>
</dbReference>
<dbReference type="AlphaFoldDB" id="A0AAD9Q3L4"/>
<evidence type="ECO:0000256" key="2">
    <source>
        <dbReference type="ARBA" id="ARBA00021303"/>
    </source>
</evidence>
<keyword evidence="3" id="KW-0221">Differentiation</keyword>
<comment type="subcellular location">
    <subcellularLocation>
        <location evidence="1">Cytoplasm</location>
        <location evidence="1">Cytoskeleton</location>
        <location evidence="1">Flagellum axoneme</location>
    </subcellularLocation>
</comment>
<name>A0AAD9Q3L4_ACRCE</name>
<reference evidence="9" key="2">
    <citation type="journal article" date="2023" name="Science">
        <title>Genomic signatures of disease resistance in endangered staghorn corals.</title>
        <authorList>
            <person name="Vollmer S.V."/>
            <person name="Selwyn J.D."/>
            <person name="Despard B.A."/>
            <person name="Roesel C.L."/>
        </authorList>
    </citation>
    <scope>NUCLEOTIDE SEQUENCE</scope>
    <source>
        <strain evidence="9">K2</strain>
    </source>
</reference>
<dbReference type="Gene3D" id="3.30.420.10">
    <property type="entry name" value="Ribonuclease H-like superfamily/Ribonuclease H"/>
    <property type="match status" value="1"/>
</dbReference>
<dbReference type="PANTHER" id="PTHR35249">
    <property type="entry name" value="DYNEIN REGULATORY COMPLEX SUBUNIT 7"/>
    <property type="match status" value="1"/>
</dbReference>
<keyword evidence="5" id="KW-0963">Cytoplasm</keyword>
<feature type="domain" description="CEP76/DRC7 peptidase-like" evidence="8">
    <location>
        <begin position="42"/>
        <end position="84"/>
    </location>
</feature>
<comment type="caution">
    <text evidence="9">The sequence shown here is derived from an EMBL/GenBank/DDBJ whole genome shotgun (WGS) entry which is preliminary data.</text>
</comment>
<dbReference type="Pfam" id="PF24656">
    <property type="entry name" value="CEPT76_peptidase"/>
    <property type="match status" value="1"/>
</dbReference>
<dbReference type="EMBL" id="JARQWQ010000072">
    <property type="protein sequence ID" value="KAK2554099.1"/>
    <property type="molecule type" value="Genomic_DNA"/>
</dbReference>
<accession>A0AAD9Q3L4</accession>
<dbReference type="InterPro" id="IPR056290">
    <property type="entry name" value="CEPT76/DRC7_peptidase-like_dom"/>
</dbReference>
<evidence type="ECO:0000259" key="8">
    <source>
        <dbReference type="Pfam" id="PF24656"/>
    </source>
</evidence>
<dbReference type="GO" id="GO:0003676">
    <property type="term" value="F:nucleic acid binding"/>
    <property type="evidence" value="ECO:0007669"/>
    <property type="project" value="InterPro"/>
</dbReference>
<gene>
    <name evidence="9" type="ORF">P5673_024445</name>
</gene>
<keyword evidence="10" id="KW-1185">Reference proteome</keyword>
<evidence type="ECO:0000256" key="7">
    <source>
        <dbReference type="ARBA" id="ARBA00031733"/>
    </source>
</evidence>
<protein>
    <recommendedName>
        <fullName evidence="2">Dynein regulatory complex subunit 7</fullName>
    </recommendedName>
    <alternativeName>
        <fullName evidence="6">Coiled-coil domain-containing protein 135</fullName>
    </alternativeName>
    <alternativeName>
        <fullName evidence="7">Coiled-coil domain-containing protein lobo homolog</fullName>
    </alternativeName>
</protein>
<evidence type="ECO:0000313" key="9">
    <source>
        <dbReference type="EMBL" id="KAK2554099.1"/>
    </source>
</evidence>
<dbReference type="PANTHER" id="PTHR35249:SF2">
    <property type="entry name" value="DYNEIN REGULATORY COMPLEX SUBUNIT 7"/>
    <property type="match status" value="1"/>
</dbReference>
<organism evidence="9 10">
    <name type="scientific">Acropora cervicornis</name>
    <name type="common">Staghorn coral</name>
    <dbReference type="NCBI Taxonomy" id="6130"/>
    <lineage>
        <taxon>Eukaryota</taxon>
        <taxon>Metazoa</taxon>
        <taxon>Cnidaria</taxon>
        <taxon>Anthozoa</taxon>
        <taxon>Hexacorallia</taxon>
        <taxon>Scleractinia</taxon>
        <taxon>Astrocoeniina</taxon>
        <taxon>Acroporidae</taxon>
        <taxon>Acropora</taxon>
    </lineage>
</organism>
<keyword evidence="5" id="KW-0206">Cytoskeleton</keyword>
<dbReference type="InterPro" id="IPR012337">
    <property type="entry name" value="RNaseH-like_sf"/>
</dbReference>
<sequence>MNNILQSIESWAADSSLLLNETKTKQMLITTRQMSRPSTLVSPTSVLKRQKGNCFDFSVLLCSLLIGAGYDAYCVCGYATRETTLMDETRDTCPLLSKRDKVLKQEVKKEVKKYSVKPPKDLTNVDFRHLVVDSISFFSMKENILISELKTVHRCLNMVASRYFWAGIGEHCDETVRGVVMCASAVQRSVADFQYHLTTRYEVAVIVMSNQGREFVTKSIKNCLNCVERPNGMDERLNQTLKTALVKFVNENKDDWDVHIKSALFAYRTSKNDSNKLTPFSIADVFLCTCSTSRDGNQVNAQQCW</sequence>
<proteinExistence type="predicted"/>
<dbReference type="GO" id="GO:0048870">
    <property type="term" value="P:cell motility"/>
    <property type="evidence" value="ECO:0007669"/>
    <property type="project" value="TreeGrafter"/>
</dbReference>
<dbReference type="InterPro" id="IPR038765">
    <property type="entry name" value="Papain-like_cys_pep_sf"/>
</dbReference>
<dbReference type="GO" id="GO:0030154">
    <property type="term" value="P:cell differentiation"/>
    <property type="evidence" value="ECO:0007669"/>
    <property type="project" value="UniProtKB-KW"/>
</dbReference>
<dbReference type="SUPFAM" id="SSF53098">
    <property type="entry name" value="Ribonuclease H-like"/>
    <property type="match status" value="1"/>
</dbReference>
<evidence type="ECO:0000256" key="1">
    <source>
        <dbReference type="ARBA" id="ARBA00004611"/>
    </source>
</evidence>
<keyword evidence="4" id="KW-0744">Spermatogenesis</keyword>
<dbReference type="InterPro" id="IPR033551">
    <property type="entry name" value="DRC7/lobo"/>
</dbReference>
<evidence type="ECO:0000256" key="6">
    <source>
        <dbReference type="ARBA" id="ARBA00031627"/>
    </source>
</evidence>
<dbReference type="Proteomes" id="UP001249851">
    <property type="component" value="Unassembled WGS sequence"/>
</dbReference>
<dbReference type="Gene3D" id="3.10.620.30">
    <property type="match status" value="1"/>
</dbReference>
<evidence type="ECO:0000256" key="5">
    <source>
        <dbReference type="ARBA" id="ARBA00023212"/>
    </source>
</evidence>
<dbReference type="GO" id="GO:0031514">
    <property type="term" value="C:motile cilium"/>
    <property type="evidence" value="ECO:0007669"/>
    <property type="project" value="TreeGrafter"/>
</dbReference>
<dbReference type="InterPro" id="IPR036397">
    <property type="entry name" value="RNaseH_sf"/>
</dbReference>
<evidence type="ECO:0000256" key="3">
    <source>
        <dbReference type="ARBA" id="ARBA00022782"/>
    </source>
</evidence>
<dbReference type="GO" id="GO:0007283">
    <property type="term" value="P:spermatogenesis"/>
    <property type="evidence" value="ECO:0007669"/>
    <property type="project" value="UniProtKB-KW"/>
</dbReference>
<reference evidence="9" key="1">
    <citation type="journal article" date="2023" name="G3 (Bethesda)">
        <title>Whole genome assembly and annotation of the endangered Caribbean coral Acropora cervicornis.</title>
        <authorList>
            <person name="Selwyn J.D."/>
            <person name="Vollmer S.V."/>
        </authorList>
    </citation>
    <scope>NUCLEOTIDE SEQUENCE</scope>
    <source>
        <strain evidence="9">K2</strain>
    </source>
</reference>
<evidence type="ECO:0000256" key="4">
    <source>
        <dbReference type="ARBA" id="ARBA00022871"/>
    </source>
</evidence>
<evidence type="ECO:0000313" key="10">
    <source>
        <dbReference type="Proteomes" id="UP001249851"/>
    </source>
</evidence>